<dbReference type="Pfam" id="PF05485">
    <property type="entry name" value="THAP"/>
    <property type="match status" value="1"/>
</dbReference>
<keyword evidence="7" id="KW-0175">Coiled coil</keyword>
<protein>
    <recommendedName>
        <fullName evidence="13">THAP-type domain-containing protein</fullName>
    </recommendedName>
</protein>
<reference evidence="14" key="1">
    <citation type="journal article" date="2020" name="Cell">
        <title>Large-Scale Comparative Analyses of Tick Genomes Elucidate Their Genetic Diversity and Vector Capacities.</title>
        <authorList>
            <consortium name="Tick Genome and Microbiome Consortium (TIGMIC)"/>
            <person name="Jia N."/>
            <person name="Wang J."/>
            <person name="Shi W."/>
            <person name="Du L."/>
            <person name="Sun Y."/>
            <person name="Zhan W."/>
            <person name="Jiang J.F."/>
            <person name="Wang Q."/>
            <person name="Zhang B."/>
            <person name="Ji P."/>
            <person name="Bell-Sakyi L."/>
            <person name="Cui X.M."/>
            <person name="Yuan T.T."/>
            <person name="Jiang B.G."/>
            <person name="Yang W.F."/>
            <person name="Lam T.T."/>
            <person name="Chang Q.C."/>
            <person name="Ding S.J."/>
            <person name="Wang X.J."/>
            <person name="Zhu J.G."/>
            <person name="Ruan X.D."/>
            <person name="Zhao L."/>
            <person name="Wei J.T."/>
            <person name="Ye R.Z."/>
            <person name="Que T.C."/>
            <person name="Du C.H."/>
            <person name="Zhou Y.H."/>
            <person name="Cheng J.X."/>
            <person name="Dai P.F."/>
            <person name="Guo W.B."/>
            <person name="Han X.H."/>
            <person name="Huang E.J."/>
            <person name="Li L.F."/>
            <person name="Wei W."/>
            <person name="Gao Y.C."/>
            <person name="Liu J.Z."/>
            <person name="Shao H.Z."/>
            <person name="Wang X."/>
            <person name="Wang C.C."/>
            <person name="Yang T.C."/>
            <person name="Huo Q.B."/>
            <person name="Li W."/>
            <person name="Chen H.Y."/>
            <person name="Chen S.E."/>
            <person name="Zhou L.G."/>
            <person name="Ni X.B."/>
            <person name="Tian J.H."/>
            <person name="Sheng Y."/>
            <person name="Liu T."/>
            <person name="Pan Y.S."/>
            <person name="Xia L.Y."/>
            <person name="Li J."/>
            <person name="Zhao F."/>
            <person name="Cao W.C."/>
        </authorList>
    </citation>
    <scope>NUCLEOTIDE SEQUENCE</scope>
    <source>
        <strain evidence="14">Rsan-2018</strain>
    </source>
</reference>
<comment type="caution">
    <text evidence="14">The sequence shown here is derived from an EMBL/GenBank/DDBJ whole genome shotgun (WGS) entry which is preliminary data.</text>
</comment>
<evidence type="ECO:0000256" key="10">
    <source>
        <dbReference type="ARBA" id="ARBA00023242"/>
    </source>
</evidence>
<reference evidence="14" key="2">
    <citation type="submission" date="2021-09" db="EMBL/GenBank/DDBJ databases">
        <authorList>
            <person name="Jia N."/>
            <person name="Wang J."/>
            <person name="Shi W."/>
            <person name="Du L."/>
            <person name="Sun Y."/>
            <person name="Zhan W."/>
            <person name="Jiang J."/>
            <person name="Wang Q."/>
            <person name="Zhang B."/>
            <person name="Ji P."/>
            <person name="Sakyi L.B."/>
            <person name="Cui X."/>
            <person name="Yuan T."/>
            <person name="Jiang B."/>
            <person name="Yang W."/>
            <person name="Lam T.T.-Y."/>
            <person name="Chang Q."/>
            <person name="Ding S."/>
            <person name="Wang X."/>
            <person name="Zhu J."/>
            <person name="Ruan X."/>
            <person name="Zhao L."/>
            <person name="Wei J."/>
            <person name="Que T."/>
            <person name="Du C."/>
            <person name="Cheng J."/>
            <person name="Dai P."/>
            <person name="Han X."/>
            <person name="Huang E."/>
            <person name="Gao Y."/>
            <person name="Liu J."/>
            <person name="Shao H."/>
            <person name="Ye R."/>
            <person name="Li L."/>
            <person name="Wei W."/>
            <person name="Wang X."/>
            <person name="Wang C."/>
            <person name="Huo Q."/>
            <person name="Li W."/>
            <person name="Guo W."/>
            <person name="Chen H."/>
            <person name="Chen S."/>
            <person name="Zhou L."/>
            <person name="Zhou L."/>
            <person name="Ni X."/>
            <person name="Tian J."/>
            <person name="Zhou Y."/>
            <person name="Sheng Y."/>
            <person name="Liu T."/>
            <person name="Pan Y."/>
            <person name="Xia L."/>
            <person name="Li J."/>
            <person name="Zhao F."/>
            <person name="Cao W."/>
        </authorList>
    </citation>
    <scope>NUCLEOTIDE SEQUENCE</scope>
    <source>
        <strain evidence="14">Rsan-2018</strain>
        <tissue evidence="14">Larvae</tissue>
    </source>
</reference>
<keyword evidence="9" id="KW-0804">Transcription</keyword>
<evidence type="ECO:0000256" key="2">
    <source>
        <dbReference type="ARBA" id="ARBA00006177"/>
    </source>
</evidence>
<keyword evidence="4 12" id="KW-0863">Zinc-finger</keyword>
<proteinExistence type="inferred from homology"/>
<dbReference type="PANTHER" id="PTHR46600:SF1">
    <property type="entry name" value="THAP DOMAIN-CONTAINING PROTEIN 1"/>
    <property type="match status" value="1"/>
</dbReference>
<dbReference type="InterPro" id="IPR026516">
    <property type="entry name" value="THAP1/10"/>
</dbReference>
<dbReference type="InterPro" id="IPR038441">
    <property type="entry name" value="THAP_Znf_sf"/>
</dbReference>
<dbReference type="SMART" id="SM00692">
    <property type="entry name" value="DM3"/>
    <property type="match status" value="1"/>
</dbReference>
<evidence type="ECO:0000313" key="15">
    <source>
        <dbReference type="Proteomes" id="UP000821837"/>
    </source>
</evidence>
<dbReference type="VEuPathDB" id="VectorBase:RSAN_026859"/>
<evidence type="ECO:0000256" key="12">
    <source>
        <dbReference type="PROSITE-ProRule" id="PRU00309"/>
    </source>
</evidence>
<dbReference type="GO" id="GO:0043565">
    <property type="term" value="F:sequence-specific DNA binding"/>
    <property type="evidence" value="ECO:0007669"/>
    <property type="project" value="InterPro"/>
</dbReference>
<evidence type="ECO:0000259" key="13">
    <source>
        <dbReference type="PROSITE" id="PS50950"/>
    </source>
</evidence>
<evidence type="ECO:0000256" key="4">
    <source>
        <dbReference type="ARBA" id="ARBA00022771"/>
    </source>
</evidence>
<dbReference type="AlphaFoldDB" id="A0A9D4PH03"/>
<dbReference type="EMBL" id="JABSTV010001254">
    <property type="protein sequence ID" value="KAH7939987.1"/>
    <property type="molecule type" value="Genomic_DNA"/>
</dbReference>
<accession>A0A9D4PH03</accession>
<dbReference type="SUPFAM" id="SSF57716">
    <property type="entry name" value="Glucocorticoid receptor-like (DNA-binding domain)"/>
    <property type="match status" value="1"/>
</dbReference>
<evidence type="ECO:0000256" key="11">
    <source>
        <dbReference type="ARBA" id="ARBA00023306"/>
    </source>
</evidence>
<dbReference type="GO" id="GO:0005654">
    <property type="term" value="C:nucleoplasm"/>
    <property type="evidence" value="ECO:0007669"/>
    <property type="project" value="UniProtKB-SubCell"/>
</dbReference>
<name>A0A9D4PH03_RHISA</name>
<evidence type="ECO:0000313" key="14">
    <source>
        <dbReference type="EMBL" id="KAH7939987.1"/>
    </source>
</evidence>
<feature type="domain" description="THAP-type" evidence="13">
    <location>
        <begin position="1"/>
        <end position="95"/>
    </location>
</feature>
<keyword evidence="15" id="KW-1185">Reference proteome</keyword>
<keyword evidence="5" id="KW-0862">Zinc</keyword>
<evidence type="ECO:0000256" key="5">
    <source>
        <dbReference type="ARBA" id="ARBA00022833"/>
    </source>
</evidence>
<evidence type="ECO:0000256" key="1">
    <source>
        <dbReference type="ARBA" id="ARBA00004642"/>
    </source>
</evidence>
<dbReference type="InterPro" id="IPR006612">
    <property type="entry name" value="THAP_Znf"/>
</dbReference>
<dbReference type="SMART" id="SM00980">
    <property type="entry name" value="THAP"/>
    <property type="match status" value="1"/>
</dbReference>
<keyword evidence="10" id="KW-0539">Nucleus</keyword>
<dbReference type="Gene3D" id="6.20.210.20">
    <property type="entry name" value="THAP domain"/>
    <property type="match status" value="1"/>
</dbReference>
<dbReference type="PANTHER" id="PTHR46600">
    <property type="entry name" value="THAP DOMAIN-CONTAINING"/>
    <property type="match status" value="1"/>
</dbReference>
<comment type="subcellular location">
    <subcellularLocation>
        <location evidence="1">Nucleus</location>
        <location evidence="1">Nucleoplasm</location>
    </subcellularLocation>
</comment>
<evidence type="ECO:0000256" key="6">
    <source>
        <dbReference type="ARBA" id="ARBA00023015"/>
    </source>
</evidence>
<keyword evidence="3" id="KW-0479">Metal-binding</keyword>
<evidence type="ECO:0000256" key="8">
    <source>
        <dbReference type="ARBA" id="ARBA00023125"/>
    </source>
</evidence>
<sequence>MPNKCCVPGYTGNYEKAKKIQVFSFPKDGDALNKWLRVIPRKDFVPTSCTKVCAVHFDASYIERTTSYTDPTTGRVVEVVLPVPRLRPVSVPTYQTTAREKHLMPRGADKKLPNSPMLCKNHWRHTKRNKKETVFRPSKD</sequence>
<dbReference type="PROSITE" id="PS50950">
    <property type="entry name" value="ZF_THAP"/>
    <property type="match status" value="1"/>
</dbReference>
<evidence type="ECO:0000256" key="7">
    <source>
        <dbReference type="ARBA" id="ARBA00023054"/>
    </source>
</evidence>
<keyword evidence="11" id="KW-0131">Cell cycle</keyword>
<evidence type="ECO:0000256" key="9">
    <source>
        <dbReference type="ARBA" id="ARBA00023163"/>
    </source>
</evidence>
<evidence type="ECO:0000256" key="3">
    <source>
        <dbReference type="ARBA" id="ARBA00022723"/>
    </source>
</evidence>
<organism evidence="14 15">
    <name type="scientific">Rhipicephalus sanguineus</name>
    <name type="common">Brown dog tick</name>
    <name type="synonym">Ixodes sanguineus</name>
    <dbReference type="NCBI Taxonomy" id="34632"/>
    <lineage>
        <taxon>Eukaryota</taxon>
        <taxon>Metazoa</taxon>
        <taxon>Ecdysozoa</taxon>
        <taxon>Arthropoda</taxon>
        <taxon>Chelicerata</taxon>
        <taxon>Arachnida</taxon>
        <taxon>Acari</taxon>
        <taxon>Parasitiformes</taxon>
        <taxon>Ixodida</taxon>
        <taxon>Ixodoidea</taxon>
        <taxon>Ixodidae</taxon>
        <taxon>Rhipicephalinae</taxon>
        <taxon>Rhipicephalus</taxon>
        <taxon>Rhipicephalus</taxon>
    </lineage>
</organism>
<comment type="similarity">
    <text evidence="2">Belongs to the THAP1 family.</text>
</comment>
<dbReference type="Proteomes" id="UP000821837">
    <property type="component" value="Chromosome 8"/>
</dbReference>
<dbReference type="GO" id="GO:0008270">
    <property type="term" value="F:zinc ion binding"/>
    <property type="evidence" value="ECO:0007669"/>
    <property type="project" value="UniProtKB-KW"/>
</dbReference>
<gene>
    <name evidence="14" type="ORF">HPB52_020023</name>
</gene>
<keyword evidence="8 12" id="KW-0238">DNA-binding</keyword>
<keyword evidence="6" id="KW-0805">Transcription regulation</keyword>